<dbReference type="HOGENOM" id="CLU_1611297_0_0_1"/>
<reference evidence="1 2" key="1">
    <citation type="submission" date="2014-04" db="EMBL/GenBank/DDBJ databases">
        <authorList>
            <consortium name="DOE Joint Genome Institute"/>
            <person name="Kuo A."/>
            <person name="Martino E."/>
            <person name="Perotto S."/>
            <person name="Kohler A."/>
            <person name="Nagy L.G."/>
            <person name="Floudas D."/>
            <person name="Copeland A."/>
            <person name="Barry K.W."/>
            <person name="Cichocki N."/>
            <person name="Veneault-Fourrey C."/>
            <person name="LaButti K."/>
            <person name="Lindquist E.A."/>
            <person name="Lipzen A."/>
            <person name="Lundell T."/>
            <person name="Morin E."/>
            <person name="Murat C."/>
            <person name="Sun H."/>
            <person name="Tunlid A."/>
            <person name="Henrissat B."/>
            <person name="Grigoriev I.V."/>
            <person name="Hibbett D.S."/>
            <person name="Martin F."/>
            <person name="Nordberg H.P."/>
            <person name="Cantor M.N."/>
            <person name="Hua S.X."/>
        </authorList>
    </citation>
    <scope>NUCLEOTIDE SEQUENCE [LARGE SCALE GENOMIC DNA]</scope>
    <source>
        <strain evidence="1 2">Zn</strain>
    </source>
</reference>
<proteinExistence type="predicted"/>
<gene>
    <name evidence="1" type="ORF">OIDMADRAFT_55604</name>
</gene>
<dbReference type="STRING" id="913774.A0A0C3H8V5"/>
<dbReference type="InParanoid" id="A0A0C3H8V5"/>
<sequence length="165" mass="18260">MQEQVDVLWHFVFKEEDLLIVGKSSFGGGVIFGAAQLFGRSGIGLITIPSDWTEQEQYIKIQMVPSTGSIFYNGGRDKKAKKKTDTMPLTVQEIVRPTFALTLHGLSVGFIMLTALAAEEKDCVGMAMLLLWAPAHSYHGRVVSRVWPCTVRILSDNESPGKWST</sequence>
<dbReference type="EMBL" id="KN832878">
    <property type="protein sequence ID" value="KIM99694.1"/>
    <property type="molecule type" value="Genomic_DNA"/>
</dbReference>
<dbReference type="AlphaFoldDB" id="A0A0C3H8V5"/>
<dbReference type="OrthoDB" id="3497689at2759"/>
<protein>
    <submittedName>
        <fullName evidence="1">Uncharacterized protein</fullName>
    </submittedName>
</protein>
<reference evidence="2" key="2">
    <citation type="submission" date="2015-01" db="EMBL/GenBank/DDBJ databases">
        <title>Evolutionary Origins and Diversification of the Mycorrhizal Mutualists.</title>
        <authorList>
            <consortium name="DOE Joint Genome Institute"/>
            <consortium name="Mycorrhizal Genomics Consortium"/>
            <person name="Kohler A."/>
            <person name="Kuo A."/>
            <person name="Nagy L.G."/>
            <person name="Floudas D."/>
            <person name="Copeland A."/>
            <person name="Barry K.W."/>
            <person name="Cichocki N."/>
            <person name="Veneault-Fourrey C."/>
            <person name="LaButti K."/>
            <person name="Lindquist E.A."/>
            <person name="Lipzen A."/>
            <person name="Lundell T."/>
            <person name="Morin E."/>
            <person name="Murat C."/>
            <person name="Riley R."/>
            <person name="Ohm R."/>
            <person name="Sun H."/>
            <person name="Tunlid A."/>
            <person name="Henrissat B."/>
            <person name="Grigoriev I.V."/>
            <person name="Hibbett D.S."/>
            <person name="Martin F."/>
        </authorList>
    </citation>
    <scope>NUCLEOTIDE SEQUENCE [LARGE SCALE GENOMIC DNA]</scope>
    <source>
        <strain evidence="2">Zn</strain>
    </source>
</reference>
<organism evidence="1 2">
    <name type="scientific">Oidiodendron maius (strain Zn)</name>
    <dbReference type="NCBI Taxonomy" id="913774"/>
    <lineage>
        <taxon>Eukaryota</taxon>
        <taxon>Fungi</taxon>
        <taxon>Dikarya</taxon>
        <taxon>Ascomycota</taxon>
        <taxon>Pezizomycotina</taxon>
        <taxon>Leotiomycetes</taxon>
        <taxon>Leotiomycetes incertae sedis</taxon>
        <taxon>Myxotrichaceae</taxon>
        <taxon>Oidiodendron</taxon>
    </lineage>
</organism>
<evidence type="ECO:0000313" key="2">
    <source>
        <dbReference type="Proteomes" id="UP000054321"/>
    </source>
</evidence>
<accession>A0A0C3H8V5</accession>
<keyword evidence="2" id="KW-1185">Reference proteome</keyword>
<dbReference type="Proteomes" id="UP000054321">
    <property type="component" value="Unassembled WGS sequence"/>
</dbReference>
<name>A0A0C3H8V5_OIDMZ</name>
<evidence type="ECO:0000313" key="1">
    <source>
        <dbReference type="EMBL" id="KIM99694.1"/>
    </source>
</evidence>